<feature type="transmembrane region" description="Helical" evidence="5">
    <location>
        <begin position="337"/>
        <end position="359"/>
    </location>
</feature>
<feature type="domain" description="Major facilitator superfamily (MFS) profile" evidence="6">
    <location>
        <begin position="46"/>
        <end position="423"/>
    </location>
</feature>
<sequence length="424" mass="44779">MNPMSRTQKARRGSRSAKEACHDDQLPQGECDRPISSPAQTPRRGLVFMMAMATGLAVASQYYNQPLLGLIARDLDVDSGVSLVATATQIGYAIGLILLVPLGDRLNRRWLILIQSIGLTLAMLAMAITQSLAGLALVSIAVGVFATIAQQIIPFAAELASPSSRERVLSIITSGLLVGVLLSRTISGVVGETFGWRAMFVLGAIMTAGMTVVLAARLPSSVPETRESYGQLLLSLLHSLRTSPTLRRATVIQSLLFFGFSAFWTILALFLQTPKFHLGASVAGAYGILALVGVPLAPYGIRIFGRHHLGNAVRAGALLITTSFFVMAFVANLAGLAVGVVLMITGLQIALIANQTLVFNAAGSARGRFNTVFMAGQFTLGAVGSAAASWAWSVGGWPAVMALAAICAVMALIYQWIAPIDPRD</sequence>
<dbReference type="InterPro" id="IPR020846">
    <property type="entry name" value="MFS_dom"/>
</dbReference>
<evidence type="ECO:0000256" key="2">
    <source>
        <dbReference type="ARBA" id="ARBA00022989"/>
    </source>
</evidence>
<accession>A0ABV9D3X3</accession>
<dbReference type="PANTHER" id="PTHR42910">
    <property type="entry name" value="TRANSPORTER SCO4007-RELATED"/>
    <property type="match status" value="1"/>
</dbReference>
<feature type="transmembrane region" description="Helical" evidence="5">
    <location>
        <begin position="371"/>
        <end position="391"/>
    </location>
</feature>
<feature type="transmembrane region" description="Helical" evidence="5">
    <location>
        <begin position="397"/>
        <end position="417"/>
    </location>
</feature>
<feature type="transmembrane region" description="Helical" evidence="5">
    <location>
        <begin position="134"/>
        <end position="156"/>
    </location>
</feature>
<feature type="transmembrane region" description="Helical" evidence="5">
    <location>
        <begin position="251"/>
        <end position="271"/>
    </location>
</feature>
<evidence type="ECO:0000256" key="5">
    <source>
        <dbReference type="SAM" id="Phobius"/>
    </source>
</evidence>
<dbReference type="PROSITE" id="PS50850">
    <property type="entry name" value="MFS"/>
    <property type="match status" value="1"/>
</dbReference>
<evidence type="ECO:0000259" key="6">
    <source>
        <dbReference type="PROSITE" id="PS50850"/>
    </source>
</evidence>
<gene>
    <name evidence="7" type="ORF">ACFO0U_15565</name>
</gene>
<keyword evidence="2 5" id="KW-1133">Transmembrane helix</keyword>
<proteinExistence type="predicted"/>
<evidence type="ECO:0000313" key="7">
    <source>
        <dbReference type="EMBL" id="MFC4540186.1"/>
    </source>
</evidence>
<feature type="transmembrane region" description="Helical" evidence="5">
    <location>
        <begin position="83"/>
        <end position="103"/>
    </location>
</feature>
<dbReference type="Gene3D" id="1.20.1250.20">
    <property type="entry name" value="MFS general substrate transporter like domains"/>
    <property type="match status" value="1"/>
</dbReference>
<dbReference type="CDD" id="cd17324">
    <property type="entry name" value="MFS_NepI_like"/>
    <property type="match status" value="1"/>
</dbReference>
<feature type="transmembrane region" description="Helical" evidence="5">
    <location>
        <begin position="313"/>
        <end position="331"/>
    </location>
</feature>
<feature type="transmembrane region" description="Helical" evidence="5">
    <location>
        <begin position="45"/>
        <end position="63"/>
    </location>
</feature>
<evidence type="ECO:0000256" key="4">
    <source>
        <dbReference type="SAM" id="MobiDB-lite"/>
    </source>
</evidence>
<evidence type="ECO:0000313" key="8">
    <source>
        <dbReference type="Proteomes" id="UP001596030"/>
    </source>
</evidence>
<dbReference type="Pfam" id="PF07690">
    <property type="entry name" value="MFS_1"/>
    <property type="match status" value="1"/>
</dbReference>
<feature type="region of interest" description="Disordered" evidence="4">
    <location>
        <begin position="1"/>
        <end position="38"/>
    </location>
</feature>
<feature type="transmembrane region" description="Helical" evidence="5">
    <location>
        <begin position="110"/>
        <end position="128"/>
    </location>
</feature>
<protein>
    <submittedName>
        <fullName evidence="7">MFS transporter</fullName>
    </submittedName>
</protein>
<organism evidence="7 8">
    <name type="scientific">Chromohalobacter sarecensis</name>
    <dbReference type="NCBI Taxonomy" id="245294"/>
    <lineage>
        <taxon>Bacteria</taxon>
        <taxon>Pseudomonadati</taxon>
        <taxon>Pseudomonadota</taxon>
        <taxon>Gammaproteobacteria</taxon>
        <taxon>Oceanospirillales</taxon>
        <taxon>Halomonadaceae</taxon>
        <taxon>Chromohalobacter</taxon>
    </lineage>
</organism>
<dbReference type="RefSeq" id="WP_246968862.1">
    <property type="nucleotide sequence ID" value="NZ_JAKGAN010000002.1"/>
</dbReference>
<dbReference type="PANTHER" id="PTHR42910:SF1">
    <property type="entry name" value="MAJOR FACILITATOR SUPERFAMILY (MFS) PROFILE DOMAIN-CONTAINING PROTEIN"/>
    <property type="match status" value="1"/>
</dbReference>
<dbReference type="EMBL" id="JBHSEU010000021">
    <property type="protein sequence ID" value="MFC4540186.1"/>
    <property type="molecule type" value="Genomic_DNA"/>
</dbReference>
<reference evidence="8" key="1">
    <citation type="journal article" date="2019" name="Int. J. Syst. Evol. Microbiol.">
        <title>The Global Catalogue of Microorganisms (GCM) 10K type strain sequencing project: providing services to taxonomists for standard genome sequencing and annotation.</title>
        <authorList>
            <consortium name="The Broad Institute Genomics Platform"/>
            <consortium name="The Broad Institute Genome Sequencing Center for Infectious Disease"/>
            <person name="Wu L."/>
            <person name="Ma J."/>
        </authorList>
    </citation>
    <scope>NUCLEOTIDE SEQUENCE [LARGE SCALE GENOMIC DNA]</scope>
    <source>
        <strain evidence="8">CGMCC 1.12121</strain>
    </source>
</reference>
<feature type="transmembrane region" description="Helical" evidence="5">
    <location>
        <begin position="168"/>
        <end position="190"/>
    </location>
</feature>
<keyword evidence="8" id="KW-1185">Reference proteome</keyword>
<dbReference type="SUPFAM" id="SSF103473">
    <property type="entry name" value="MFS general substrate transporter"/>
    <property type="match status" value="1"/>
</dbReference>
<evidence type="ECO:0000256" key="1">
    <source>
        <dbReference type="ARBA" id="ARBA00022692"/>
    </source>
</evidence>
<feature type="transmembrane region" description="Helical" evidence="5">
    <location>
        <begin position="196"/>
        <end position="216"/>
    </location>
</feature>
<dbReference type="InterPro" id="IPR011701">
    <property type="entry name" value="MFS"/>
</dbReference>
<feature type="transmembrane region" description="Helical" evidence="5">
    <location>
        <begin position="283"/>
        <end position="301"/>
    </location>
</feature>
<name>A0ABV9D3X3_9GAMM</name>
<keyword evidence="3 5" id="KW-0472">Membrane</keyword>
<dbReference type="Proteomes" id="UP001596030">
    <property type="component" value="Unassembled WGS sequence"/>
</dbReference>
<feature type="compositionally biased region" description="Basic and acidic residues" evidence="4">
    <location>
        <begin position="16"/>
        <end position="33"/>
    </location>
</feature>
<evidence type="ECO:0000256" key="3">
    <source>
        <dbReference type="ARBA" id="ARBA00023136"/>
    </source>
</evidence>
<dbReference type="InterPro" id="IPR036259">
    <property type="entry name" value="MFS_trans_sf"/>
</dbReference>
<comment type="caution">
    <text evidence="7">The sequence shown here is derived from an EMBL/GenBank/DDBJ whole genome shotgun (WGS) entry which is preliminary data.</text>
</comment>
<keyword evidence="1 5" id="KW-0812">Transmembrane</keyword>